<protein>
    <submittedName>
        <fullName evidence="1">Uncharacterized protein</fullName>
    </submittedName>
</protein>
<reference evidence="1" key="1">
    <citation type="submission" date="2016-02" db="EMBL/GenBank/DDBJ databases">
        <title>WGS assembly of Manihot esculenta.</title>
        <authorList>
            <person name="Bredeson J.V."/>
            <person name="Prochnik S.E."/>
            <person name="Lyons J.B."/>
            <person name="Schmutz J."/>
            <person name="Grimwood J."/>
            <person name="Vrebalov J."/>
            <person name="Bart R.S."/>
            <person name="Amuge T."/>
            <person name="Ferguson M.E."/>
            <person name="Green R."/>
            <person name="Putnam N."/>
            <person name="Stites J."/>
            <person name="Rounsley S."/>
            <person name="Rokhsar D.S."/>
        </authorList>
    </citation>
    <scope>NUCLEOTIDE SEQUENCE [LARGE SCALE GENOMIC DNA]</scope>
    <source>
        <tissue evidence="1">Leaf</tissue>
    </source>
</reference>
<sequence length="40" mass="5101">MREKKIINMELKRKKKPNMREKKILMELNRKKSFKRKKQN</sequence>
<organism evidence="1">
    <name type="scientific">Manihot esculenta</name>
    <name type="common">Cassava</name>
    <name type="synonym">Jatropha manihot</name>
    <dbReference type="NCBI Taxonomy" id="3983"/>
    <lineage>
        <taxon>Eukaryota</taxon>
        <taxon>Viridiplantae</taxon>
        <taxon>Streptophyta</taxon>
        <taxon>Embryophyta</taxon>
        <taxon>Tracheophyta</taxon>
        <taxon>Spermatophyta</taxon>
        <taxon>Magnoliopsida</taxon>
        <taxon>eudicotyledons</taxon>
        <taxon>Gunneridae</taxon>
        <taxon>Pentapetalae</taxon>
        <taxon>rosids</taxon>
        <taxon>fabids</taxon>
        <taxon>Malpighiales</taxon>
        <taxon>Euphorbiaceae</taxon>
        <taxon>Crotonoideae</taxon>
        <taxon>Manihoteae</taxon>
        <taxon>Manihot</taxon>
    </lineage>
</organism>
<gene>
    <name evidence="1" type="ORF">MANES_09G063300</name>
</gene>
<accession>A0A2C9V9M3</accession>
<dbReference type="EMBL" id="CM004395">
    <property type="protein sequence ID" value="OAY40962.1"/>
    <property type="molecule type" value="Genomic_DNA"/>
</dbReference>
<dbReference type="AlphaFoldDB" id="A0A2C9V9M3"/>
<name>A0A2C9V9M3_MANES</name>
<proteinExistence type="predicted"/>
<evidence type="ECO:0000313" key="1">
    <source>
        <dbReference type="EMBL" id="OAY40962.1"/>
    </source>
</evidence>